<evidence type="ECO:0000313" key="3">
    <source>
        <dbReference type="Proteomes" id="UP000801864"/>
    </source>
</evidence>
<feature type="region of interest" description="Disordered" evidence="1">
    <location>
        <begin position="58"/>
        <end position="91"/>
    </location>
</feature>
<accession>A0A9P5CDJ9</accession>
<dbReference type="AlphaFoldDB" id="A0A9P5CDJ9"/>
<protein>
    <submittedName>
        <fullName evidence="2">Uncharacterized protein</fullName>
    </submittedName>
</protein>
<organism evidence="2 3">
    <name type="scientific">Trichoderma lentiforme</name>
    <dbReference type="NCBI Taxonomy" id="1567552"/>
    <lineage>
        <taxon>Eukaryota</taxon>
        <taxon>Fungi</taxon>
        <taxon>Dikarya</taxon>
        <taxon>Ascomycota</taxon>
        <taxon>Pezizomycotina</taxon>
        <taxon>Sordariomycetes</taxon>
        <taxon>Hypocreomycetidae</taxon>
        <taxon>Hypocreales</taxon>
        <taxon>Hypocreaceae</taxon>
        <taxon>Trichoderma</taxon>
    </lineage>
</organism>
<sequence>MGIDLASGSQGWELVAESPSAISSGQPLRAEVRYSQLKPRAACPKGPSGAFYSYSRAAGQGSESAPGLAQGSPLALERSGPLSAAGYSAWS</sequence>
<proteinExistence type="predicted"/>
<name>A0A9P5CDJ9_9HYPO</name>
<comment type="caution">
    <text evidence="2">The sequence shown here is derived from an EMBL/GenBank/DDBJ whole genome shotgun (WGS) entry which is preliminary data.</text>
</comment>
<evidence type="ECO:0000313" key="2">
    <source>
        <dbReference type="EMBL" id="KAF3069462.1"/>
    </source>
</evidence>
<reference evidence="2 3" key="1">
    <citation type="submission" date="2018-06" db="EMBL/GenBank/DDBJ databases">
        <title>Genome analysis of cellulolytic fungus Trichoderma lentiforme CFAM-422.</title>
        <authorList>
            <person name="Steindorff A.S."/>
            <person name="Formighieri E.F."/>
            <person name="Midorikawa G.E.O."/>
            <person name="Tamietti M.S."/>
            <person name="Ramos E.Z."/>
            <person name="Silva A.S."/>
            <person name="Bon E.P.S."/>
            <person name="Mendes T.D."/>
            <person name="Damaso M.C.T."/>
            <person name="Favaro L.C.L."/>
        </authorList>
    </citation>
    <scope>NUCLEOTIDE SEQUENCE [LARGE SCALE GENOMIC DNA]</scope>
    <source>
        <strain evidence="2 3">CFAM-422</strain>
    </source>
</reference>
<gene>
    <name evidence="2" type="ORF">CFAM422_007344</name>
</gene>
<keyword evidence="3" id="KW-1185">Reference proteome</keyword>
<dbReference type="Proteomes" id="UP000801864">
    <property type="component" value="Unassembled WGS sequence"/>
</dbReference>
<dbReference type="EMBL" id="QLNT01000012">
    <property type="protein sequence ID" value="KAF3069462.1"/>
    <property type="molecule type" value="Genomic_DNA"/>
</dbReference>
<evidence type="ECO:0000256" key="1">
    <source>
        <dbReference type="SAM" id="MobiDB-lite"/>
    </source>
</evidence>